<keyword evidence="3 7" id="KW-1003">Cell membrane</keyword>
<evidence type="ECO:0000256" key="8">
    <source>
        <dbReference type="RuleBase" id="RU000320"/>
    </source>
</evidence>
<feature type="transmembrane region" description="Helical" evidence="7">
    <location>
        <begin position="53"/>
        <end position="75"/>
    </location>
</feature>
<proteinExistence type="inferred from homology"/>
<feature type="transmembrane region" description="Helical" evidence="7">
    <location>
        <begin position="254"/>
        <end position="272"/>
    </location>
</feature>
<evidence type="ECO:0000256" key="2">
    <source>
        <dbReference type="ARBA" id="ARBA00022448"/>
    </source>
</evidence>
<dbReference type="HAMAP" id="MF_00862">
    <property type="entry name" value="DabB"/>
    <property type="match status" value="1"/>
</dbReference>
<feature type="domain" description="NADH:quinone oxidoreductase/Mrp antiporter transmembrane" evidence="10">
    <location>
        <begin position="138"/>
        <end position="357"/>
    </location>
</feature>
<keyword evidence="2 7" id="KW-0813">Transport</keyword>
<keyword evidence="5 7" id="KW-1133">Transmembrane helix</keyword>
<dbReference type="NCBIfam" id="NF006029">
    <property type="entry name" value="PRK08168.1"/>
    <property type="match status" value="1"/>
</dbReference>
<dbReference type="EMBL" id="JADDOJ010000006">
    <property type="protein sequence ID" value="MBE7939507.1"/>
    <property type="molecule type" value="Genomic_DNA"/>
</dbReference>
<feature type="transmembrane region" description="Helical" evidence="7">
    <location>
        <begin position="185"/>
        <end position="208"/>
    </location>
</feature>
<comment type="similarity">
    <text evidence="7">Belongs to the inorganic carbon transporter (TC 9.A.2) DabB family.</text>
</comment>
<feature type="signal peptide" evidence="9">
    <location>
        <begin position="1"/>
        <end position="19"/>
    </location>
</feature>
<dbReference type="InterPro" id="IPR001750">
    <property type="entry name" value="ND/Mrp_TM"/>
</dbReference>
<evidence type="ECO:0000256" key="4">
    <source>
        <dbReference type="ARBA" id="ARBA00022692"/>
    </source>
</evidence>
<feature type="transmembrane region" description="Helical" evidence="7">
    <location>
        <begin position="426"/>
        <end position="447"/>
    </location>
</feature>
<evidence type="ECO:0000256" key="9">
    <source>
        <dbReference type="SAM" id="SignalP"/>
    </source>
</evidence>
<comment type="subunit">
    <text evidence="7">Forms a complex with DabA.</text>
</comment>
<accession>A0ABR9SAX2</accession>
<feature type="transmembrane region" description="Helical" evidence="7">
    <location>
        <begin position="372"/>
        <end position="395"/>
    </location>
</feature>
<name>A0ABR9SAX2_9BURK</name>
<evidence type="ECO:0000259" key="10">
    <source>
        <dbReference type="Pfam" id="PF00361"/>
    </source>
</evidence>
<dbReference type="InterPro" id="IPR046396">
    <property type="entry name" value="Transporter_DabB"/>
</dbReference>
<protein>
    <recommendedName>
        <fullName evidence="7">Probable inorganic carbon transporter subunit DabB</fullName>
    </recommendedName>
</protein>
<dbReference type="PRINTS" id="PR01434">
    <property type="entry name" value="NADHDHGNASE5"/>
</dbReference>
<evidence type="ECO:0000256" key="6">
    <source>
        <dbReference type="ARBA" id="ARBA00023136"/>
    </source>
</evidence>
<feature type="transmembrane region" description="Helical" evidence="7">
    <location>
        <begin position="284"/>
        <end position="306"/>
    </location>
</feature>
<evidence type="ECO:0000313" key="12">
    <source>
        <dbReference type="Proteomes" id="UP000715965"/>
    </source>
</evidence>
<keyword evidence="9" id="KW-0732">Signal</keyword>
<keyword evidence="6 7" id="KW-0472">Membrane</keyword>
<comment type="function">
    <text evidence="7">Part of an energy-coupled inorganic carbon pump.</text>
</comment>
<evidence type="ECO:0000313" key="11">
    <source>
        <dbReference type="EMBL" id="MBE7939507.1"/>
    </source>
</evidence>
<dbReference type="PANTHER" id="PTHR42829:SF1">
    <property type="entry name" value="INORGANIC CARBON TRANSPORTER SUBUNIT DABB-RELATED"/>
    <property type="match status" value="1"/>
</dbReference>
<reference evidence="11 12" key="1">
    <citation type="submission" date="2020-10" db="EMBL/GenBank/DDBJ databases">
        <title>Draft genome of Ramlibacter aquaticus LMG 30558.</title>
        <authorList>
            <person name="Props R."/>
        </authorList>
    </citation>
    <scope>NUCLEOTIDE SEQUENCE [LARGE SCALE GENOMIC DNA]</scope>
    <source>
        <strain evidence="11 12">LMG 30558</strain>
    </source>
</reference>
<feature type="transmembrane region" description="Helical" evidence="7">
    <location>
        <begin position="20"/>
        <end position="41"/>
    </location>
</feature>
<organism evidence="11 12">
    <name type="scientific">Ramlibacter aquaticus</name>
    <dbReference type="NCBI Taxonomy" id="2780094"/>
    <lineage>
        <taxon>Bacteria</taxon>
        <taxon>Pseudomonadati</taxon>
        <taxon>Pseudomonadota</taxon>
        <taxon>Betaproteobacteria</taxon>
        <taxon>Burkholderiales</taxon>
        <taxon>Comamonadaceae</taxon>
        <taxon>Ramlibacter</taxon>
    </lineage>
</organism>
<evidence type="ECO:0000256" key="7">
    <source>
        <dbReference type="HAMAP-Rule" id="MF_00862"/>
    </source>
</evidence>
<keyword evidence="4 7" id="KW-0812">Transmembrane</keyword>
<feature type="chain" id="PRO_5047210281" description="Probable inorganic carbon transporter subunit DabB" evidence="9">
    <location>
        <begin position="20"/>
        <end position="516"/>
    </location>
</feature>
<dbReference type="Proteomes" id="UP000715965">
    <property type="component" value="Unassembled WGS sequence"/>
</dbReference>
<dbReference type="Pfam" id="PF00361">
    <property type="entry name" value="Proton_antipo_M"/>
    <property type="match status" value="1"/>
</dbReference>
<gene>
    <name evidence="7" type="primary">dabB</name>
    <name evidence="11" type="ORF">IM725_02835</name>
</gene>
<evidence type="ECO:0000256" key="5">
    <source>
        <dbReference type="ARBA" id="ARBA00022989"/>
    </source>
</evidence>
<comment type="subcellular location">
    <subcellularLocation>
        <location evidence="7">Cell membrane</location>
        <topology evidence="7">Multi-pass membrane protein</topology>
    </subcellularLocation>
    <subcellularLocation>
        <location evidence="1">Endomembrane system</location>
        <topology evidence="1">Multi-pass membrane protein</topology>
    </subcellularLocation>
    <subcellularLocation>
        <location evidence="8">Membrane</location>
        <topology evidence="8">Multi-pass membrane protein</topology>
    </subcellularLocation>
</comment>
<feature type="transmembrane region" description="Helical" evidence="7">
    <location>
        <begin position="459"/>
        <end position="479"/>
    </location>
</feature>
<dbReference type="RefSeq" id="WP_193779054.1">
    <property type="nucleotide sequence ID" value="NZ_JADDOJ010000006.1"/>
</dbReference>
<feature type="transmembrane region" description="Helical" evidence="7">
    <location>
        <begin position="220"/>
        <end position="242"/>
    </location>
</feature>
<comment type="caution">
    <text evidence="11">The sequence shown here is derived from an EMBL/GenBank/DDBJ whole genome shotgun (WGS) entry which is preliminary data.</text>
</comment>
<evidence type="ECO:0000256" key="1">
    <source>
        <dbReference type="ARBA" id="ARBA00004127"/>
    </source>
</evidence>
<feature type="transmembrane region" description="Helical" evidence="7">
    <location>
        <begin position="87"/>
        <end position="108"/>
    </location>
</feature>
<feature type="transmembrane region" description="Helical" evidence="7">
    <location>
        <begin position="318"/>
        <end position="339"/>
    </location>
</feature>
<keyword evidence="12" id="KW-1185">Reference proteome</keyword>
<sequence>MDLTALFPLPALAPATSQAAAAALAAAALAPIAMGLAALACGHHRPAASCWALLRAASTLALAAAATTLALVIGTGPARQPWLRADLPGALVLLLVAFIGWVIVRYSATALQGEPRQPHYARWLGATVAGATTVLVTNHLALLALAWWFTSFSLHRLLRFYAERPAARIAAHKKFLMARAADTCLALACVLLAVQAGTLQIDALGAWAGQQARLPAAVQAALLLVALAAALKCAQLPFHGWLIQVMEAPTPVSALLHAGVVNLGGFVLLRLAPLVEHSLPAQALLVCAGTASAVLAALVMTTRISVKVALAWSTCAQMGFMLLQCGLGLWEMALLHLVAHSLYKAHAFLTAGETVQQARIARLLPRPTPAPASLVLATAGGLALVVLAATAWGVLPHAQPALLVMAGIVAFALAPLLAGDGAFAPLRAWALAMGVAALYFGLHAASARWLVPGTGFSSTLWWIPALGFLGLAGVQAALAQPRQALARRLHPGFYGGLFLDEALARLLFRLSPPPSH</sequence>
<evidence type="ECO:0000256" key="3">
    <source>
        <dbReference type="ARBA" id="ARBA00022475"/>
    </source>
</evidence>
<dbReference type="PANTHER" id="PTHR42829">
    <property type="entry name" value="NADH-UBIQUINONE OXIDOREDUCTASE CHAIN 5"/>
    <property type="match status" value="1"/>
</dbReference>
<feature type="transmembrane region" description="Helical" evidence="7">
    <location>
        <begin position="401"/>
        <end position="419"/>
    </location>
</feature>
<feature type="transmembrane region" description="Helical" evidence="7">
    <location>
        <begin position="120"/>
        <end position="149"/>
    </location>
</feature>
<dbReference type="InterPro" id="IPR003945">
    <property type="entry name" value="NU5C-like"/>
</dbReference>